<evidence type="ECO:0000256" key="1">
    <source>
        <dbReference type="ARBA" id="ARBA00010701"/>
    </source>
</evidence>
<dbReference type="FunFam" id="3.40.50.1820:FF:000057">
    <property type="entry name" value="Lipase"/>
    <property type="match status" value="1"/>
</dbReference>
<comment type="caution">
    <text evidence="11">The sequence shown here is derived from an EMBL/GenBank/DDBJ whole genome shotgun (WGS) entry which is preliminary data.</text>
</comment>
<feature type="active site" description="Charge relay system" evidence="8">
    <location>
        <position position="345"/>
    </location>
</feature>
<evidence type="ECO:0000313" key="11">
    <source>
        <dbReference type="EMBL" id="KAK9884683.1"/>
    </source>
</evidence>
<evidence type="ECO:0000313" key="12">
    <source>
        <dbReference type="Proteomes" id="UP001431783"/>
    </source>
</evidence>
<feature type="active site" description="Charge relay system" evidence="8">
    <location>
        <position position="376"/>
    </location>
</feature>
<protein>
    <recommendedName>
        <fullName evidence="7">Lipase</fullName>
    </recommendedName>
</protein>
<keyword evidence="4 7" id="KW-0442">Lipid degradation</keyword>
<feature type="domain" description="Partial AB-hydrolase lipase" evidence="10">
    <location>
        <begin position="42"/>
        <end position="96"/>
    </location>
</feature>
<dbReference type="PIRSF" id="PIRSF000862">
    <property type="entry name" value="Steryl_ester_lip"/>
    <property type="match status" value="1"/>
</dbReference>
<feature type="signal peptide" evidence="9">
    <location>
        <begin position="1"/>
        <end position="21"/>
    </location>
</feature>
<dbReference type="PANTHER" id="PTHR11005">
    <property type="entry name" value="LYSOSOMAL ACID LIPASE-RELATED"/>
    <property type="match status" value="1"/>
</dbReference>
<reference evidence="11 12" key="1">
    <citation type="submission" date="2023-03" db="EMBL/GenBank/DDBJ databases">
        <title>Genome insight into feeding habits of ladybird beetles.</title>
        <authorList>
            <person name="Li H.-S."/>
            <person name="Huang Y.-H."/>
            <person name="Pang H."/>
        </authorList>
    </citation>
    <scope>NUCLEOTIDE SEQUENCE [LARGE SCALE GENOMIC DNA]</scope>
    <source>
        <strain evidence="11">SYSU_2023b</strain>
        <tissue evidence="11">Whole body</tissue>
    </source>
</reference>
<dbReference type="AlphaFoldDB" id="A0AAW1UU63"/>
<dbReference type="GO" id="GO:0016042">
    <property type="term" value="P:lipid catabolic process"/>
    <property type="evidence" value="ECO:0007669"/>
    <property type="project" value="UniProtKB-KW"/>
</dbReference>
<sequence>MVSLLHACLLVSLCICMGVEGWDMVFDRDGDLSLSVILQDDLVKRLNYDGIQSYYLTTKDGYIINVERIKRKNAEKLVPIIFVHGMTACAKSYFVNKNESAPIIFANKGYDVWLLNSRGTENSRGHIKWNATSDREFWMFSWQEIGLIDLPATIDLVLENNIHDKVVLLGHSEGSTVIFVTLSDMPEYNAKVALSIHWGVSVYHERCSTVELVTSICRMEPVLSQILDSIGLFSIVPSLGLKYVVRDVCRYTIFKDMCFEAAKVFIQSDEQIQHVTDWSFPISQILCGGSTRELYHFMQVANTGRFARYNYGAKMNMKLYNTTEPPLFHLENVNSVTVLYCGKNDIFCTNSDMEKLTSQLNNIASTDFKGKSIFGHFDFLIARDVKEVVYEEILKIIKKNTS</sequence>
<feature type="chain" id="PRO_5043598326" description="Lipase" evidence="9">
    <location>
        <begin position="22"/>
        <end position="402"/>
    </location>
</feature>
<dbReference type="GO" id="GO:0016788">
    <property type="term" value="F:hydrolase activity, acting on ester bonds"/>
    <property type="evidence" value="ECO:0007669"/>
    <property type="project" value="InterPro"/>
</dbReference>
<feature type="active site" description="Nucleophile" evidence="8">
    <location>
        <position position="172"/>
    </location>
</feature>
<accession>A0AAW1UU63</accession>
<keyword evidence="12" id="KW-1185">Reference proteome</keyword>
<evidence type="ECO:0000256" key="6">
    <source>
        <dbReference type="ARBA" id="ARBA00023180"/>
    </source>
</evidence>
<dbReference type="InterPro" id="IPR006693">
    <property type="entry name" value="AB_hydrolase_lipase"/>
</dbReference>
<dbReference type="InterPro" id="IPR025483">
    <property type="entry name" value="Lipase_euk"/>
</dbReference>
<dbReference type="SUPFAM" id="SSF53474">
    <property type="entry name" value="alpha/beta-Hydrolases"/>
    <property type="match status" value="1"/>
</dbReference>
<evidence type="ECO:0000256" key="9">
    <source>
        <dbReference type="SAM" id="SignalP"/>
    </source>
</evidence>
<gene>
    <name evidence="11" type="ORF">WA026_007529</name>
</gene>
<keyword evidence="6" id="KW-0325">Glycoprotein</keyword>
<dbReference type="EMBL" id="JARQZJ010000093">
    <property type="protein sequence ID" value="KAK9884683.1"/>
    <property type="molecule type" value="Genomic_DNA"/>
</dbReference>
<keyword evidence="5" id="KW-0443">Lipid metabolism</keyword>
<name>A0AAW1UU63_9CUCU</name>
<dbReference type="InterPro" id="IPR029058">
    <property type="entry name" value="AB_hydrolase_fold"/>
</dbReference>
<proteinExistence type="inferred from homology"/>
<evidence type="ECO:0000256" key="7">
    <source>
        <dbReference type="PIRNR" id="PIRNR000862"/>
    </source>
</evidence>
<evidence type="ECO:0000256" key="8">
    <source>
        <dbReference type="PIRSR" id="PIRSR000862-1"/>
    </source>
</evidence>
<dbReference type="Proteomes" id="UP001431783">
    <property type="component" value="Unassembled WGS sequence"/>
</dbReference>
<evidence type="ECO:0000256" key="3">
    <source>
        <dbReference type="ARBA" id="ARBA00022801"/>
    </source>
</evidence>
<evidence type="ECO:0000259" key="10">
    <source>
        <dbReference type="Pfam" id="PF04083"/>
    </source>
</evidence>
<dbReference type="Gene3D" id="3.40.50.1820">
    <property type="entry name" value="alpha/beta hydrolase"/>
    <property type="match status" value="1"/>
</dbReference>
<dbReference type="Pfam" id="PF04083">
    <property type="entry name" value="Abhydro_lipase"/>
    <property type="match status" value="1"/>
</dbReference>
<evidence type="ECO:0000256" key="5">
    <source>
        <dbReference type="ARBA" id="ARBA00023098"/>
    </source>
</evidence>
<evidence type="ECO:0000256" key="2">
    <source>
        <dbReference type="ARBA" id="ARBA00022729"/>
    </source>
</evidence>
<comment type="similarity">
    <text evidence="1 7">Belongs to the AB hydrolase superfamily. Lipase family.</text>
</comment>
<evidence type="ECO:0000256" key="4">
    <source>
        <dbReference type="ARBA" id="ARBA00022963"/>
    </source>
</evidence>
<keyword evidence="2 9" id="KW-0732">Signal</keyword>
<keyword evidence="3 7" id="KW-0378">Hydrolase</keyword>
<organism evidence="11 12">
    <name type="scientific">Henosepilachna vigintioctopunctata</name>
    <dbReference type="NCBI Taxonomy" id="420089"/>
    <lineage>
        <taxon>Eukaryota</taxon>
        <taxon>Metazoa</taxon>
        <taxon>Ecdysozoa</taxon>
        <taxon>Arthropoda</taxon>
        <taxon>Hexapoda</taxon>
        <taxon>Insecta</taxon>
        <taxon>Pterygota</taxon>
        <taxon>Neoptera</taxon>
        <taxon>Endopterygota</taxon>
        <taxon>Coleoptera</taxon>
        <taxon>Polyphaga</taxon>
        <taxon>Cucujiformia</taxon>
        <taxon>Coccinelloidea</taxon>
        <taxon>Coccinellidae</taxon>
        <taxon>Epilachninae</taxon>
        <taxon>Epilachnini</taxon>
        <taxon>Henosepilachna</taxon>
    </lineage>
</organism>